<feature type="domain" description="VWFA" evidence="2">
    <location>
        <begin position="939"/>
        <end position="1108"/>
    </location>
</feature>
<gene>
    <name evidence="3" type="ORF">SAMN04487974_103142</name>
</gene>
<protein>
    <submittedName>
        <fullName evidence="3">Aerotolerance regulator N-terminal</fullName>
    </submittedName>
</protein>
<dbReference type="PANTHER" id="PTHR37947">
    <property type="entry name" value="BLL2462 PROTEIN"/>
    <property type="match status" value="1"/>
</dbReference>
<evidence type="ECO:0000313" key="3">
    <source>
        <dbReference type="EMBL" id="SDG48369.1"/>
    </source>
</evidence>
<dbReference type="SMART" id="SM00327">
    <property type="entry name" value="VWA"/>
    <property type="match status" value="1"/>
</dbReference>
<evidence type="ECO:0000259" key="2">
    <source>
        <dbReference type="PROSITE" id="PS50234"/>
    </source>
</evidence>
<proteinExistence type="predicted"/>
<feature type="transmembrane region" description="Helical" evidence="1">
    <location>
        <begin position="1349"/>
        <end position="1367"/>
    </location>
</feature>
<keyword evidence="1" id="KW-1133">Transmembrane helix</keyword>
<dbReference type="InterPro" id="IPR036465">
    <property type="entry name" value="vWFA_dom_sf"/>
</dbReference>
<dbReference type="Pfam" id="PF13519">
    <property type="entry name" value="VWA_2"/>
    <property type="match status" value="1"/>
</dbReference>
<dbReference type="InterPro" id="IPR029062">
    <property type="entry name" value="Class_I_gatase-like"/>
</dbReference>
<reference evidence="3 4" key="1">
    <citation type="submission" date="2016-10" db="EMBL/GenBank/DDBJ databases">
        <authorList>
            <person name="de Groot N.N."/>
        </authorList>
    </citation>
    <scope>NUCLEOTIDE SEQUENCE [LARGE SCALE GENOMIC DNA]</scope>
    <source>
        <strain evidence="3 4">CGMCC 1.10267</strain>
    </source>
</reference>
<name>A0A1G7UMN5_9HYPH</name>
<dbReference type="SUPFAM" id="SSF52317">
    <property type="entry name" value="Class I glutamine amidotransferase-like"/>
    <property type="match status" value="2"/>
</dbReference>
<keyword evidence="1" id="KW-0812">Transmembrane</keyword>
<dbReference type="InterPro" id="IPR024163">
    <property type="entry name" value="Aerotolerance_reg_N"/>
</dbReference>
<dbReference type="PROSITE" id="PS50234">
    <property type="entry name" value="VWFA"/>
    <property type="match status" value="1"/>
</dbReference>
<feature type="transmembrane region" description="Helical" evidence="1">
    <location>
        <begin position="612"/>
        <end position="635"/>
    </location>
</feature>
<dbReference type="PANTHER" id="PTHR37947:SF2">
    <property type="entry name" value="VON WILLEBRAND FACTOR TYPE A"/>
    <property type="match status" value="1"/>
</dbReference>
<dbReference type="Pfam" id="PF07584">
    <property type="entry name" value="BatA"/>
    <property type="match status" value="1"/>
</dbReference>
<dbReference type="Proteomes" id="UP000199495">
    <property type="component" value="Unassembled WGS sequence"/>
</dbReference>
<dbReference type="OrthoDB" id="9784383at2"/>
<dbReference type="STRING" id="440168.SAMN04487974_103142"/>
<feature type="transmembrane region" description="Helical" evidence="1">
    <location>
        <begin position="571"/>
        <end position="592"/>
    </location>
</feature>
<dbReference type="RefSeq" id="WP_090594111.1">
    <property type="nucleotide sequence ID" value="NZ_FNCS01000003.1"/>
</dbReference>
<evidence type="ECO:0000256" key="1">
    <source>
        <dbReference type="SAM" id="Phobius"/>
    </source>
</evidence>
<evidence type="ECO:0000313" key="4">
    <source>
        <dbReference type="Proteomes" id="UP000199495"/>
    </source>
</evidence>
<dbReference type="InterPro" id="IPR002035">
    <property type="entry name" value="VWF_A"/>
</dbReference>
<dbReference type="EMBL" id="FNCS01000003">
    <property type="protein sequence ID" value="SDG48369.1"/>
    <property type="molecule type" value="Genomic_DNA"/>
</dbReference>
<keyword evidence="4" id="KW-1185">Reference proteome</keyword>
<dbReference type="Gene3D" id="3.40.50.410">
    <property type="entry name" value="von Willebrand factor, type A domain"/>
    <property type="match status" value="1"/>
</dbReference>
<keyword evidence="1" id="KW-0472">Membrane</keyword>
<organism evidence="3 4">
    <name type="scientific">Pelagibacterium luteolum</name>
    <dbReference type="NCBI Taxonomy" id="440168"/>
    <lineage>
        <taxon>Bacteria</taxon>
        <taxon>Pseudomonadati</taxon>
        <taxon>Pseudomonadota</taxon>
        <taxon>Alphaproteobacteria</taxon>
        <taxon>Hyphomicrobiales</taxon>
        <taxon>Devosiaceae</taxon>
        <taxon>Pelagibacterium</taxon>
    </lineage>
</organism>
<accession>A0A1G7UMN5</accession>
<sequence length="1381" mass="146733">MILLNPIWLLLGLAAIPILLLHAQRPRRQVVPSLAIWRTLTSTSAAPRNIAWPRLTPSLLLQLAALAAITLAAANLRIVPDDFPDHTVLVIDNSGSMSVGDGIAQSDAGEIISVLEGAGTGLLSVISVEGRARLVSARRDDAMTALRDLSDLSATDQRADWAGVARWLDTIVEDDERTRVHILSSESWRLLDHYQPGDLVSVSATAYPADERGLGLRVDDLSFDRSTQRWRVQGHLRARSADTMPDSVSFYYARAGDADFLDWGAVAPVGSETIDGIQTARFAASLDLPGEGRLVIDAAPGSENASHRHHAVIETARAQVLVVGEPVPEIARALRAATEVDISESESLPEDASAYDLVVLDGPRPQTPPNTNVLYLGASAIDRNQQPGQIADDVLSGWNADHPLSWDIDWASIPSLAYVEGGLPPGLVIVAQVAGNPLLATRTTAIGREVYLSARFAGESWVQDPAFPLLVANIVEWMQIGSATTCISGLACPLDREQRTAQITSPSGEIVYDGSRLSGNGAVLDAVFRPRQAGFYLAGDAPIAVNAAVSLPGENPGEDIEQWWPDASIELRVWLIGLAIALLVAELAIYLAGRRLVGRGVLDLMSRHRFTIAARGLTILTLGAALPPLAVPILAPTATRVIVVDAANAAPRADRDGVLVSANAPYNEGVLPLSWARAVELGLALAPLPPRVALGGDVTDDGALAERLFAQAGPIIDILPVAPSAGSDVSMVSIDAPAGVAMGETFRVTGLVHSDRPGEVRLITLRNGLPVDSRQLELVAGLTRADVVLTPGSVGAELVEMVLESSDDDITANNIEATLVTVGPSPRTLVVARDGDQGGAFRAIVANQGLEVETVAPNAAPRAMEGWLAYDQIVLLDVGARDLRFDQLEQLQTAVGTFGKGLMIAGDENAFGAGGYYGTPLEALSPLSSRVPHDRPQTAIIFVMDRSGSMEAPVGPVTRLDIAKAALANAADLMEPDDLIGIIGFDDLPQTIVSLQERGEDDIGPLLENVIPGGGTALFEALGEAIGVLEAADASLSHIVVITDGLVEPLDFSVLLDRARASEITISTVAAGSSAVTDRLERIAEDGGGVYYATRDFQTLPAIMMQDIMTLDDPVVVDEPTEVAVAVDGRRLGLNLVDLPLLDRHVKTTAKPDAQLMLTLVDAEGETQPLAANWRYGAGSVTAFAMNPVSEVAGPWSALDGFARLWSQSVRDIGPDIVGPGIDIRANRQGEGFDIWSEITGVEGEAVALDKLEVSVAETGVPVEMVEFGSGRYFGRIDQAPIGPTTLLARGGDIESQVTVFKAYPAHLRHQFGDPREPELLAQASGGVVLARDAALPAIDRHWVLRSLAWPWLVVALGVFLIDIFVLRRRWTSQPIGYRRH</sequence>
<dbReference type="SUPFAM" id="SSF53300">
    <property type="entry name" value="vWA-like"/>
    <property type="match status" value="1"/>
</dbReference>